<name>A0AAD4RVU8_9MAGN</name>
<keyword evidence="2" id="KW-1185">Reference proteome</keyword>
<proteinExistence type="predicted"/>
<sequence>MSLTLQGRIYGRGWYSSRGCKWLFLGRKARFRKNDPHEAVQLISRGLRTRIDIGDVSGGSGSPHYFLNVADVHLL</sequence>
<evidence type="ECO:0000313" key="2">
    <source>
        <dbReference type="Proteomes" id="UP001202328"/>
    </source>
</evidence>
<organism evidence="1 2">
    <name type="scientific">Papaver atlanticum</name>
    <dbReference type="NCBI Taxonomy" id="357466"/>
    <lineage>
        <taxon>Eukaryota</taxon>
        <taxon>Viridiplantae</taxon>
        <taxon>Streptophyta</taxon>
        <taxon>Embryophyta</taxon>
        <taxon>Tracheophyta</taxon>
        <taxon>Spermatophyta</taxon>
        <taxon>Magnoliopsida</taxon>
        <taxon>Ranunculales</taxon>
        <taxon>Papaveraceae</taxon>
        <taxon>Papaveroideae</taxon>
        <taxon>Papaver</taxon>
    </lineage>
</organism>
<gene>
    <name evidence="1" type="ORF">MKW98_016018</name>
</gene>
<protein>
    <submittedName>
        <fullName evidence="1">Uncharacterized protein</fullName>
    </submittedName>
</protein>
<evidence type="ECO:0000313" key="1">
    <source>
        <dbReference type="EMBL" id="KAI3834905.1"/>
    </source>
</evidence>
<dbReference type="EMBL" id="JAJJMB010017781">
    <property type="protein sequence ID" value="KAI3834905.1"/>
    <property type="molecule type" value="Genomic_DNA"/>
</dbReference>
<reference evidence="1" key="1">
    <citation type="submission" date="2022-04" db="EMBL/GenBank/DDBJ databases">
        <title>A functionally conserved STORR gene fusion in Papaver species that diverged 16.8 million years ago.</title>
        <authorList>
            <person name="Catania T."/>
        </authorList>
    </citation>
    <scope>NUCLEOTIDE SEQUENCE</scope>
    <source>
        <strain evidence="1">S-188037</strain>
    </source>
</reference>
<dbReference type="Proteomes" id="UP001202328">
    <property type="component" value="Unassembled WGS sequence"/>
</dbReference>
<accession>A0AAD4RVU8</accession>
<comment type="caution">
    <text evidence="1">The sequence shown here is derived from an EMBL/GenBank/DDBJ whole genome shotgun (WGS) entry which is preliminary data.</text>
</comment>
<dbReference type="AlphaFoldDB" id="A0AAD4RVU8"/>